<dbReference type="Proteomes" id="UP001519535">
    <property type="component" value="Unassembled WGS sequence"/>
</dbReference>
<accession>A0ABS5RQ87</accession>
<reference evidence="1 2" key="1">
    <citation type="submission" date="2021-05" db="EMBL/GenBank/DDBJ databases">
        <title>Mycobacterium acidophilum sp. nov., an extremely acid-tolerant member of the genus Mycobacterium.</title>
        <authorList>
            <person name="Xia J."/>
        </authorList>
    </citation>
    <scope>NUCLEOTIDE SEQUENCE [LARGE SCALE GENOMIC DNA]</scope>
    <source>
        <strain evidence="1 2">M1</strain>
    </source>
</reference>
<dbReference type="EMBL" id="JAHCLR010000090">
    <property type="protein sequence ID" value="MBS9536187.1"/>
    <property type="molecule type" value="Genomic_DNA"/>
</dbReference>
<dbReference type="RefSeq" id="WP_214095015.1">
    <property type="nucleotide sequence ID" value="NZ_JAHCLR010000090.1"/>
</dbReference>
<gene>
    <name evidence="1" type="ORF">KIH27_21630</name>
</gene>
<comment type="caution">
    <text evidence="1">The sequence shown here is derived from an EMBL/GenBank/DDBJ whole genome shotgun (WGS) entry which is preliminary data.</text>
</comment>
<proteinExistence type="predicted"/>
<protein>
    <submittedName>
        <fullName evidence="1">Uncharacterized protein</fullName>
    </submittedName>
</protein>
<keyword evidence="2" id="KW-1185">Reference proteome</keyword>
<name>A0ABS5RQ87_9MYCO</name>
<evidence type="ECO:0000313" key="1">
    <source>
        <dbReference type="EMBL" id="MBS9536187.1"/>
    </source>
</evidence>
<organism evidence="1 2">
    <name type="scientific">Mycolicibacter acidiphilus</name>
    <dbReference type="NCBI Taxonomy" id="2835306"/>
    <lineage>
        <taxon>Bacteria</taxon>
        <taxon>Bacillati</taxon>
        <taxon>Actinomycetota</taxon>
        <taxon>Actinomycetes</taxon>
        <taxon>Mycobacteriales</taxon>
        <taxon>Mycobacteriaceae</taxon>
        <taxon>Mycolicibacter</taxon>
    </lineage>
</organism>
<evidence type="ECO:0000313" key="2">
    <source>
        <dbReference type="Proteomes" id="UP001519535"/>
    </source>
</evidence>
<sequence length="66" mass="6536">MVTSGAGISQADPYYPGPTNCGAPGAPACLPVGVPAPTECAIVAALTWRPCNWEGVPVAPGTPGSW</sequence>